<dbReference type="Proteomes" id="UP000633365">
    <property type="component" value="Unassembled WGS sequence"/>
</dbReference>
<proteinExistence type="predicted"/>
<keyword evidence="3" id="KW-1185">Reference proteome</keyword>
<organism evidence="2 3">
    <name type="scientific">Ruminococcus difficilis</name>
    <dbReference type="NCBI Taxonomy" id="2763069"/>
    <lineage>
        <taxon>Bacteria</taxon>
        <taxon>Bacillati</taxon>
        <taxon>Bacillota</taxon>
        <taxon>Clostridia</taxon>
        <taxon>Eubacteriales</taxon>
        <taxon>Oscillospiraceae</taxon>
        <taxon>Ruminococcus</taxon>
    </lineage>
</organism>
<sequence>MKKAAAMILLMAMTILLASCSQGADNKTGSKTKTVDDVLQQQTATTVEATTSASTVKNNNTNKKQADVDLTELSSTMVYSEVYNMVSKPDDYIGKTVRMNGAMAMSKGNNQVYYACIIKDATACCSQGIEFVLKDGSYPAEGTDITVFGTFNTYKEGEYTYCQLKNAVIEA</sequence>
<reference evidence="2" key="1">
    <citation type="submission" date="2021-01" db="EMBL/GenBank/DDBJ databases">
        <title>Genome public.</title>
        <authorList>
            <person name="Liu C."/>
            <person name="Sun Q."/>
        </authorList>
    </citation>
    <scope>NUCLEOTIDE SEQUENCE</scope>
    <source>
        <strain evidence="2">M6</strain>
    </source>
</reference>
<protein>
    <recommendedName>
        <fullName evidence="4">DNA-binding protein</fullName>
    </recommendedName>
</protein>
<comment type="caution">
    <text evidence="2">The sequence shown here is derived from an EMBL/GenBank/DDBJ whole genome shotgun (WGS) entry which is preliminary data.</text>
</comment>
<evidence type="ECO:0000256" key="1">
    <source>
        <dbReference type="SAM" id="SignalP"/>
    </source>
</evidence>
<evidence type="ECO:0000313" key="2">
    <source>
        <dbReference type="EMBL" id="MBK6087882.1"/>
    </source>
</evidence>
<evidence type="ECO:0000313" key="3">
    <source>
        <dbReference type="Proteomes" id="UP000633365"/>
    </source>
</evidence>
<dbReference type="RefSeq" id="WP_201427035.1">
    <property type="nucleotide sequence ID" value="NZ_JAEQMG010000042.1"/>
</dbReference>
<name>A0A934U2W0_9FIRM</name>
<feature type="signal peptide" evidence="1">
    <location>
        <begin position="1"/>
        <end position="24"/>
    </location>
</feature>
<dbReference type="AlphaFoldDB" id="A0A934U2W0"/>
<gene>
    <name evidence="2" type="ORF">JKK62_04320</name>
</gene>
<keyword evidence="1" id="KW-0732">Signal</keyword>
<dbReference type="EMBL" id="JAEQMG010000042">
    <property type="protein sequence ID" value="MBK6087882.1"/>
    <property type="molecule type" value="Genomic_DNA"/>
</dbReference>
<accession>A0A934U2W0</accession>
<dbReference type="PROSITE" id="PS51257">
    <property type="entry name" value="PROKAR_LIPOPROTEIN"/>
    <property type="match status" value="1"/>
</dbReference>
<feature type="chain" id="PRO_5038733245" description="DNA-binding protein" evidence="1">
    <location>
        <begin position="25"/>
        <end position="171"/>
    </location>
</feature>
<evidence type="ECO:0008006" key="4">
    <source>
        <dbReference type="Google" id="ProtNLM"/>
    </source>
</evidence>